<comment type="similarity">
    <text evidence="1 8">Belongs to the peptidase S14 family.</text>
</comment>
<dbReference type="PROSITE" id="PS00382">
    <property type="entry name" value="CLP_PROTEASE_HIS"/>
    <property type="match status" value="1"/>
</dbReference>
<evidence type="ECO:0000256" key="1">
    <source>
        <dbReference type="ARBA" id="ARBA00007039"/>
    </source>
</evidence>
<evidence type="ECO:0000313" key="10">
    <source>
        <dbReference type="Proteomes" id="UP001396334"/>
    </source>
</evidence>
<accession>A0ABR2N915</accession>
<dbReference type="PANTHER" id="PTHR10381:SF12">
    <property type="entry name" value="ATP-DEPENDENT CLP PROTEASE PROTEOLYTIC SUBUNIT 5, CHLOROPLASTIC"/>
    <property type="match status" value="1"/>
</dbReference>
<evidence type="ECO:0000313" key="9">
    <source>
        <dbReference type="EMBL" id="KAK8972644.1"/>
    </source>
</evidence>
<feature type="active site" evidence="5">
    <location>
        <position position="189"/>
    </location>
</feature>
<feature type="active site" evidence="6">
    <location>
        <position position="214"/>
    </location>
</feature>
<keyword evidence="2 7" id="KW-0645">Protease</keyword>
<evidence type="ECO:0000256" key="8">
    <source>
        <dbReference type="RuleBase" id="RU003567"/>
    </source>
</evidence>
<dbReference type="HAMAP" id="MF_00444">
    <property type="entry name" value="ClpP"/>
    <property type="match status" value="1"/>
</dbReference>
<evidence type="ECO:0000256" key="6">
    <source>
        <dbReference type="PROSITE-ProRule" id="PRU10086"/>
    </source>
</evidence>
<dbReference type="PROSITE" id="PS00381">
    <property type="entry name" value="CLP_PROTEASE_SER"/>
    <property type="match status" value="1"/>
</dbReference>
<dbReference type="Pfam" id="PF00574">
    <property type="entry name" value="CLP_protease"/>
    <property type="match status" value="1"/>
</dbReference>
<keyword evidence="3 7" id="KW-0378">Hydrolase</keyword>
<dbReference type="EMBL" id="JBBPBN010000207">
    <property type="protein sequence ID" value="KAK8972644.1"/>
    <property type="molecule type" value="Genomic_DNA"/>
</dbReference>
<dbReference type="InterPro" id="IPR023562">
    <property type="entry name" value="ClpP/TepA"/>
</dbReference>
<sequence length="401" mass="44158">MASTCISTSASSLRLSSPLFSPTNLDSHKFSLPLHSLRPRKLKKLLSNQKNVINSQPKAVYTGEFWASETSSRQGIWSIRDDLQVPSSPYFPAYAQGQGPPPMVQERFQSVVSQLFQYRIIRCGGAVDDDMANIIVAQLLYLDAVDPNKDIVMYVNSPGGSVTAGMAIFDTMRHIRPDVSTVCVGLAASMGAFLLSGGTKGKRYSLPNSRIMIHQPLGGAQGGQTDIDIQANEMLHHKANLNGYLAYHTGQSLEKINQDTDRDFFMSAKEAKEYGLIDGVIMNPLKALQPLPAAADINPRFSYISEPEIQFHSITSHPILQSSSQPRSGFIRFNYRSEMAGSRVAHATLKGPSVVKEIVIGITLGLCAGGLWKMHHWNEQRKVRAFYDMLEKGEISVVAEE</sequence>
<dbReference type="CDD" id="cd07017">
    <property type="entry name" value="S14_ClpP_2"/>
    <property type="match status" value="1"/>
</dbReference>
<evidence type="ECO:0000256" key="7">
    <source>
        <dbReference type="RuleBase" id="RU000549"/>
    </source>
</evidence>
<evidence type="ECO:0000256" key="2">
    <source>
        <dbReference type="ARBA" id="ARBA00022670"/>
    </source>
</evidence>
<keyword evidence="10" id="KW-1185">Reference proteome</keyword>
<dbReference type="PANTHER" id="PTHR10381">
    <property type="entry name" value="ATP-DEPENDENT CLP PROTEASE PROTEOLYTIC SUBUNIT"/>
    <property type="match status" value="1"/>
</dbReference>
<dbReference type="InterPro" id="IPR033135">
    <property type="entry name" value="ClpP_His_AS"/>
</dbReference>
<evidence type="ECO:0000256" key="3">
    <source>
        <dbReference type="ARBA" id="ARBA00022801"/>
    </source>
</evidence>
<dbReference type="InterPro" id="IPR001907">
    <property type="entry name" value="ClpP"/>
</dbReference>
<keyword evidence="4 7" id="KW-0720">Serine protease</keyword>
<comment type="caution">
    <text evidence="9">The sequence shown here is derived from an EMBL/GenBank/DDBJ whole genome shotgun (WGS) entry which is preliminary data.</text>
</comment>
<dbReference type="InterPro" id="IPR018215">
    <property type="entry name" value="ClpP_Ser_AS"/>
</dbReference>
<dbReference type="PRINTS" id="PR00127">
    <property type="entry name" value="CLPPROTEASEP"/>
</dbReference>
<reference evidence="9 10" key="1">
    <citation type="journal article" date="2024" name="G3 (Bethesda)">
        <title>Genome assembly of Hibiscus sabdariffa L. provides insights into metabolisms of medicinal natural products.</title>
        <authorList>
            <person name="Kim T."/>
        </authorList>
    </citation>
    <scope>NUCLEOTIDE SEQUENCE [LARGE SCALE GENOMIC DNA]</scope>
    <source>
        <strain evidence="9">TK-2024</strain>
        <tissue evidence="9">Old leaves</tissue>
    </source>
</reference>
<evidence type="ECO:0000256" key="5">
    <source>
        <dbReference type="PROSITE-ProRule" id="PRU10085"/>
    </source>
</evidence>
<dbReference type="Gene3D" id="3.90.226.10">
    <property type="entry name" value="2-enoyl-CoA Hydratase, Chain A, domain 1"/>
    <property type="match status" value="1"/>
</dbReference>
<dbReference type="Proteomes" id="UP001396334">
    <property type="component" value="Unassembled WGS sequence"/>
</dbReference>
<dbReference type="NCBIfam" id="NF009205">
    <property type="entry name" value="PRK12553.1"/>
    <property type="match status" value="1"/>
</dbReference>
<gene>
    <name evidence="9" type="ORF">V6N11_082573</name>
</gene>
<protein>
    <recommendedName>
        <fullName evidence="8">ATP-dependent Clp protease proteolytic subunit</fullName>
        <ecNumber evidence="7">3.4.21.92</ecNumber>
    </recommendedName>
</protein>
<organism evidence="9 10">
    <name type="scientific">Hibiscus sabdariffa</name>
    <name type="common">roselle</name>
    <dbReference type="NCBI Taxonomy" id="183260"/>
    <lineage>
        <taxon>Eukaryota</taxon>
        <taxon>Viridiplantae</taxon>
        <taxon>Streptophyta</taxon>
        <taxon>Embryophyta</taxon>
        <taxon>Tracheophyta</taxon>
        <taxon>Spermatophyta</taxon>
        <taxon>Magnoliopsida</taxon>
        <taxon>eudicotyledons</taxon>
        <taxon>Gunneridae</taxon>
        <taxon>Pentapetalae</taxon>
        <taxon>rosids</taxon>
        <taxon>malvids</taxon>
        <taxon>Malvales</taxon>
        <taxon>Malvaceae</taxon>
        <taxon>Malvoideae</taxon>
        <taxon>Hibiscus</taxon>
    </lineage>
</organism>
<dbReference type="NCBIfam" id="NF001368">
    <property type="entry name" value="PRK00277.1"/>
    <property type="match status" value="1"/>
</dbReference>
<dbReference type="EC" id="3.4.21.92" evidence="7"/>
<proteinExistence type="inferred from homology"/>
<dbReference type="InterPro" id="IPR029045">
    <property type="entry name" value="ClpP/crotonase-like_dom_sf"/>
</dbReference>
<evidence type="ECO:0000256" key="4">
    <source>
        <dbReference type="ARBA" id="ARBA00022825"/>
    </source>
</evidence>
<name>A0ABR2N915_9ROSI</name>
<dbReference type="SUPFAM" id="SSF52096">
    <property type="entry name" value="ClpP/crotonase"/>
    <property type="match status" value="1"/>
</dbReference>